<feature type="chain" id="PRO_5004284297" description="Phosphonate ABC transporter, periplasmic phosphonate-binding protein" evidence="1">
    <location>
        <begin position="31"/>
        <end position="323"/>
    </location>
</feature>
<dbReference type="AlphaFoldDB" id="Q72FG5"/>
<dbReference type="PROSITE" id="PS51257">
    <property type="entry name" value="PROKAR_LIPOPROTEIN"/>
    <property type="match status" value="1"/>
</dbReference>
<dbReference type="EnsemblBacteria" id="AAS94732">
    <property type="protein sequence ID" value="AAS94732"/>
    <property type="gene ID" value="DVU_0249"/>
</dbReference>
<dbReference type="SMR" id="Q72FG5"/>
<dbReference type="CDD" id="cd01071">
    <property type="entry name" value="PBP2_PhnD_like"/>
    <property type="match status" value="1"/>
</dbReference>
<feature type="signal peptide" evidence="1">
    <location>
        <begin position="1"/>
        <end position="30"/>
    </location>
</feature>
<evidence type="ECO:0008006" key="4">
    <source>
        <dbReference type="Google" id="ProtNLM"/>
    </source>
</evidence>
<dbReference type="Gene3D" id="3.40.190.10">
    <property type="entry name" value="Periplasmic binding protein-like II"/>
    <property type="match status" value="2"/>
</dbReference>
<sequence>MTAMKQLAMRTCLSATLLVLATLTIGLAIAGCDRDPAAKVDLSHREELPPPQTPPSITYAYLPQYSHATSFMRHGQIVEYLRKATGLPVRQVFPDTFDAHLRMVERGEIDISFSNPVAYIALERSGARAFARIVERSGEPVFRGQIVCRSDNKALQTLDDCKGKRWIAVDPLSAGGFLFALGMFLDHGIGPKDFAEIAFAPGPGGKQEKAVLGVHAGRYDFASIREGTLDIVNHTLEPGSMRVLATTPGYPSWVYAARKGLDPSIVAKVRKALLTLSDRDPEHEAILNAAGMKGIIPAEDRDYDPVRDLLAKLGLDPSKVIGE</sequence>
<dbReference type="HOGENOM" id="CLU_051472_5_0_7"/>
<evidence type="ECO:0000313" key="3">
    <source>
        <dbReference type="Proteomes" id="UP000002194"/>
    </source>
</evidence>
<organism evidence="2 3">
    <name type="scientific">Nitratidesulfovibrio vulgaris (strain ATCC 29579 / DSM 644 / CCUG 34227 / NCIMB 8303 / VKM B-1760 / Hildenborough)</name>
    <name type="common">Desulfovibrio vulgaris</name>
    <dbReference type="NCBI Taxonomy" id="882"/>
    <lineage>
        <taxon>Bacteria</taxon>
        <taxon>Pseudomonadati</taxon>
        <taxon>Thermodesulfobacteriota</taxon>
        <taxon>Desulfovibrionia</taxon>
        <taxon>Desulfovibrionales</taxon>
        <taxon>Desulfovibrionaceae</taxon>
        <taxon>Nitratidesulfovibrio</taxon>
    </lineage>
</organism>
<accession>Q72FG5</accession>
<dbReference type="EMBL" id="AE017285">
    <property type="protein sequence ID" value="AAS94732.1"/>
    <property type="molecule type" value="Genomic_DNA"/>
</dbReference>
<keyword evidence="1" id="KW-0732">Signal</keyword>
<dbReference type="Pfam" id="PF12974">
    <property type="entry name" value="Phosphonate-bd"/>
    <property type="match status" value="1"/>
</dbReference>
<dbReference type="KEGG" id="dvu:DVU_0249"/>
<evidence type="ECO:0000256" key="1">
    <source>
        <dbReference type="SAM" id="SignalP"/>
    </source>
</evidence>
<gene>
    <name evidence="2" type="ordered locus">DVU_0249</name>
</gene>
<dbReference type="OrthoDB" id="9764656at2"/>
<dbReference type="PANTHER" id="PTHR35841:SF1">
    <property type="entry name" value="PHOSPHONATES-BINDING PERIPLASMIC PROTEIN"/>
    <property type="match status" value="1"/>
</dbReference>
<dbReference type="PATRIC" id="fig|882.5.peg.237"/>
<dbReference type="STRING" id="882.DVU_0249"/>
<dbReference type="PANTHER" id="PTHR35841">
    <property type="entry name" value="PHOSPHONATES-BINDING PERIPLASMIC PROTEIN"/>
    <property type="match status" value="1"/>
</dbReference>
<dbReference type="SUPFAM" id="SSF53850">
    <property type="entry name" value="Periplasmic binding protein-like II"/>
    <property type="match status" value="1"/>
</dbReference>
<dbReference type="eggNOG" id="COG3221">
    <property type="taxonomic scope" value="Bacteria"/>
</dbReference>
<keyword evidence="3" id="KW-1185">Reference proteome</keyword>
<dbReference type="PhylomeDB" id="Q72FG5"/>
<reference evidence="2 3" key="1">
    <citation type="journal article" date="2004" name="Nat. Biotechnol.">
        <title>The genome sequence of the anaerobic, sulfate-reducing bacterium Desulfovibrio vulgaris Hildenborough.</title>
        <authorList>
            <person name="Heidelberg J.F."/>
            <person name="Seshadri R."/>
            <person name="Haveman S.A."/>
            <person name="Hemme C.L."/>
            <person name="Paulsen I.T."/>
            <person name="Kolonay J.F."/>
            <person name="Eisen J.A."/>
            <person name="Ward N."/>
            <person name="Methe B."/>
            <person name="Brinkac L.M."/>
            <person name="Daugherty S.C."/>
            <person name="Deboy R.T."/>
            <person name="Dodson R.J."/>
            <person name="Durkin A.S."/>
            <person name="Madupu R."/>
            <person name="Nelson W.C."/>
            <person name="Sullivan S.A."/>
            <person name="Fouts D."/>
            <person name="Haft D.H."/>
            <person name="Selengut J."/>
            <person name="Peterson J.D."/>
            <person name="Davidsen T.M."/>
            <person name="Zafar N."/>
            <person name="Zhou L."/>
            <person name="Radune D."/>
            <person name="Dimitrov G."/>
            <person name="Hance M."/>
            <person name="Tran K."/>
            <person name="Khouri H."/>
            <person name="Gill J."/>
            <person name="Utterback T.R."/>
            <person name="Feldblyum T.V."/>
            <person name="Wall J.D."/>
            <person name="Voordouw G."/>
            <person name="Fraser C.M."/>
        </authorList>
    </citation>
    <scope>NUCLEOTIDE SEQUENCE [LARGE SCALE GENOMIC DNA]</scope>
    <source>
        <strain evidence="3">ATCC 29579 / DSM 644 / NCIMB 8303 / VKM B-1760 / Hildenborough</strain>
    </source>
</reference>
<dbReference type="Proteomes" id="UP000002194">
    <property type="component" value="Chromosome"/>
</dbReference>
<protein>
    <recommendedName>
        <fullName evidence="4">Phosphonate ABC transporter, periplasmic phosphonate-binding protein</fullName>
    </recommendedName>
</protein>
<dbReference type="PaxDb" id="882-DVU_0249"/>
<evidence type="ECO:0000313" key="2">
    <source>
        <dbReference type="EMBL" id="AAS94732.1"/>
    </source>
</evidence>
<name>Q72FG5_NITV2</name>
<proteinExistence type="predicted"/>